<keyword evidence="2" id="KW-1185">Reference proteome</keyword>
<name>A0A8J5F7W2_ZINOF</name>
<evidence type="ECO:0000313" key="1">
    <source>
        <dbReference type="EMBL" id="KAG6483206.1"/>
    </source>
</evidence>
<gene>
    <name evidence="1" type="ORF">ZIOFF_059848</name>
</gene>
<dbReference type="AlphaFoldDB" id="A0A8J5F7W2"/>
<proteinExistence type="predicted"/>
<comment type="caution">
    <text evidence="1">The sequence shown here is derived from an EMBL/GenBank/DDBJ whole genome shotgun (WGS) entry which is preliminary data.</text>
</comment>
<reference evidence="1 2" key="1">
    <citation type="submission" date="2020-08" db="EMBL/GenBank/DDBJ databases">
        <title>Plant Genome Project.</title>
        <authorList>
            <person name="Zhang R.-G."/>
        </authorList>
    </citation>
    <scope>NUCLEOTIDE SEQUENCE [LARGE SCALE GENOMIC DNA]</scope>
    <source>
        <tissue evidence="1">Rhizome</tissue>
    </source>
</reference>
<organism evidence="1 2">
    <name type="scientific">Zingiber officinale</name>
    <name type="common">Ginger</name>
    <name type="synonym">Amomum zingiber</name>
    <dbReference type="NCBI Taxonomy" id="94328"/>
    <lineage>
        <taxon>Eukaryota</taxon>
        <taxon>Viridiplantae</taxon>
        <taxon>Streptophyta</taxon>
        <taxon>Embryophyta</taxon>
        <taxon>Tracheophyta</taxon>
        <taxon>Spermatophyta</taxon>
        <taxon>Magnoliopsida</taxon>
        <taxon>Liliopsida</taxon>
        <taxon>Zingiberales</taxon>
        <taxon>Zingiberaceae</taxon>
        <taxon>Zingiber</taxon>
    </lineage>
</organism>
<evidence type="ECO:0000313" key="2">
    <source>
        <dbReference type="Proteomes" id="UP000734854"/>
    </source>
</evidence>
<accession>A0A8J5F7W2</accession>
<sequence>MRGNCVEVNQEDDNYPSYAHGISSNGEDSFNHIANHAVDGSEKQKGKSKLKRRLISLSGNLNTEPILDKPNGNGVSQMYLRDAHGERSMTCRDPGSHVNLNHSTDTGVRTLNPAENENLKDFLHLKIVDFSTSETETIEDIVCCDCIFQLGMVVEEREVAILRTCERKIYVIFIDTTPNDQEVITKVVGCHKLEDMREILVGLGLQALRIYLEGKISYLFLTRSSIKLENLLSLLQISESAASYSIWSLKSWENVQVKMLEKYVCGIPKLGLFLYSMLLFWNDNSGGIYSSSAASILFEFGMCLKWKSFWFGLETIFTEWHVQDMAKQCVLAQKSIQNQADWQFGTFVADSGTSSPYYSLHSGCTIRDILEMVIELSPVRCVTLTFADVLPATNFFSNKIKKERQLAETPNLHTWKLKWYSDDALLKFVALVKAIYLGLKSSPLPVKCIS</sequence>
<dbReference type="EMBL" id="JACMSC010000016">
    <property type="protein sequence ID" value="KAG6483206.1"/>
    <property type="molecule type" value="Genomic_DNA"/>
</dbReference>
<protein>
    <submittedName>
        <fullName evidence="1">Uncharacterized protein</fullName>
    </submittedName>
</protein>
<dbReference type="Proteomes" id="UP000734854">
    <property type="component" value="Unassembled WGS sequence"/>
</dbReference>